<feature type="transmembrane region" description="Helical" evidence="7">
    <location>
        <begin position="219"/>
        <end position="241"/>
    </location>
</feature>
<evidence type="ECO:0000313" key="10">
    <source>
        <dbReference type="Proteomes" id="UP000184485"/>
    </source>
</evidence>
<keyword evidence="4 7" id="KW-0812">Transmembrane</keyword>
<dbReference type="InterPro" id="IPR035906">
    <property type="entry name" value="MetI-like_sf"/>
</dbReference>
<evidence type="ECO:0000256" key="2">
    <source>
        <dbReference type="ARBA" id="ARBA00022448"/>
    </source>
</evidence>
<dbReference type="PANTHER" id="PTHR43005">
    <property type="entry name" value="BLR7065 PROTEIN"/>
    <property type="match status" value="1"/>
</dbReference>
<dbReference type="Proteomes" id="UP000184485">
    <property type="component" value="Unassembled WGS sequence"/>
</dbReference>
<dbReference type="GO" id="GO:0055085">
    <property type="term" value="P:transmembrane transport"/>
    <property type="evidence" value="ECO:0007669"/>
    <property type="project" value="InterPro"/>
</dbReference>
<comment type="similarity">
    <text evidence="7">Belongs to the binding-protein-dependent transport system permease family.</text>
</comment>
<dbReference type="RefSeq" id="WP_084526805.1">
    <property type="nucleotide sequence ID" value="NZ_FQUP01000001.1"/>
</dbReference>
<evidence type="ECO:0000259" key="8">
    <source>
        <dbReference type="PROSITE" id="PS50928"/>
    </source>
</evidence>
<feature type="transmembrane region" description="Helical" evidence="7">
    <location>
        <begin position="279"/>
        <end position="305"/>
    </location>
</feature>
<dbReference type="PROSITE" id="PS50928">
    <property type="entry name" value="ABC_TM1"/>
    <property type="match status" value="1"/>
</dbReference>
<evidence type="ECO:0000256" key="7">
    <source>
        <dbReference type="RuleBase" id="RU363032"/>
    </source>
</evidence>
<feature type="transmembrane region" description="Helical" evidence="7">
    <location>
        <begin position="29"/>
        <end position="48"/>
    </location>
</feature>
<dbReference type="SUPFAM" id="SSF161098">
    <property type="entry name" value="MetI-like"/>
    <property type="match status" value="1"/>
</dbReference>
<dbReference type="GO" id="GO:0005886">
    <property type="term" value="C:plasma membrane"/>
    <property type="evidence" value="ECO:0007669"/>
    <property type="project" value="UniProtKB-SubCell"/>
</dbReference>
<evidence type="ECO:0000256" key="6">
    <source>
        <dbReference type="ARBA" id="ARBA00023136"/>
    </source>
</evidence>
<dbReference type="OrthoDB" id="7375219at2"/>
<dbReference type="STRING" id="1122133.SAMN02745157_0352"/>
<keyword evidence="6 7" id="KW-0472">Membrane</keyword>
<evidence type="ECO:0000256" key="4">
    <source>
        <dbReference type="ARBA" id="ARBA00022692"/>
    </source>
</evidence>
<dbReference type="InterPro" id="IPR000515">
    <property type="entry name" value="MetI-like"/>
</dbReference>
<protein>
    <submittedName>
        <fullName evidence="9">Multiple sugar transport system permease protein</fullName>
    </submittedName>
</protein>
<organism evidence="9 10">
    <name type="scientific">Kaistia soli DSM 19436</name>
    <dbReference type="NCBI Taxonomy" id="1122133"/>
    <lineage>
        <taxon>Bacteria</taxon>
        <taxon>Pseudomonadati</taxon>
        <taxon>Pseudomonadota</taxon>
        <taxon>Alphaproteobacteria</taxon>
        <taxon>Hyphomicrobiales</taxon>
        <taxon>Kaistiaceae</taxon>
        <taxon>Kaistia</taxon>
    </lineage>
</organism>
<proteinExistence type="inferred from homology"/>
<dbReference type="AlphaFoldDB" id="A0A1M4U506"/>
<feature type="transmembrane region" description="Helical" evidence="7">
    <location>
        <begin position="124"/>
        <end position="144"/>
    </location>
</feature>
<evidence type="ECO:0000313" key="9">
    <source>
        <dbReference type="EMBL" id="SHE51911.1"/>
    </source>
</evidence>
<keyword evidence="9" id="KW-0762">Sugar transport</keyword>
<sequence length="312" mass="34885">MSLQQTATAIAGPRKGAGNSFRWQFLTPWLLLLPAFLSLASVSVYPILNGLWLSFTNTSLITQEHDFVGFANYRLLWVDDLFWNAWWHTITFTAVSTLAETLLGLAIALLLFEHFAFRGVVRAAMLVPWAMPTVVTSKMFGWLFDGQHGLINYLLKSAGIISENVNWLGSVDNALWTIIFADVWKTTPFMALLLLAGLHTIPKSLIEAARMDGARSLATFWYVRLPMLLPTLLIAGLFRALDAFRVFDLVYVLTGGGPADSTETLSTLNYKTLFSTLQFGYGSAISTAMFITEAMIALGFCIFLYERLRRQK</sequence>
<dbReference type="PANTHER" id="PTHR43005:SF2">
    <property type="entry name" value="INTEGRAL MEMBRANE SUGAR TRANSPORT PROTEIN"/>
    <property type="match status" value="1"/>
</dbReference>
<keyword evidence="5 7" id="KW-1133">Transmembrane helix</keyword>
<evidence type="ECO:0000256" key="1">
    <source>
        <dbReference type="ARBA" id="ARBA00004651"/>
    </source>
</evidence>
<name>A0A1M4U506_9HYPH</name>
<evidence type="ECO:0000256" key="5">
    <source>
        <dbReference type="ARBA" id="ARBA00022989"/>
    </source>
</evidence>
<accession>A0A1M4U506</accession>
<evidence type="ECO:0000256" key="3">
    <source>
        <dbReference type="ARBA" id="ARBA00022475"/>
    </source>
</evidence>
<keyword evidence="10" id="KW-1185">Reference proteome</keyword>
<comment type="subcellular location">
    <subcellularLocation>
        <location evidence="1 7">Cell membrane</location>
        <topology evidence="1 7">Multi-pass membrane protein</topology>
    </subcellularLocation>
</comment>
<keyword evidence="2 7" id="KW-0813">Transport</keyword>
<dbReference type="Gene3D" id="1.10.3720.10">
    <property type="entry name" value="MetI-like"/>
    <property type="match status" value="1"/>
</dbReference>
<feature type="transmembrane region" description="Helical" evidence="7">
    <location>
        <begin position="85"/>
        <end position="112"/>
    </location>
</feature>
<dbReference type="CDD" id="cd06261">
    <property type="entry name" value="TM_PBP2"/>
    <property type="match status" value="1"/>
</dbReference>
<dbReference type="Pfam" id="PF00528">
    <property type="entry name" value="BPD_transp_1"/>
    <property type="match status" value="1"/>
</dbReference>
<feature type="transmembrane region" description="Helical" evidence="7">
    <location>
        <begin position="174"/>
        <end position="198"/>
    </location>
</feature>
<gene>
    <name evidence="9" type="ORF">SAMN02745157_0352</name>
</gene>
<feature type="domain" description="ABC transmembrane type-1" evidence="8">
    <location>
        <begin position="86"/>
        <end position="302"/>
    </location>
</feature>
<dbReference type="EMBL" id="FQUP01000001">
    <property type="protein sequence ID" value="SHE51911.1"/>
    <property type="molecule type" value="Genomic_DNA"/>
</dbReference>
<keyword evidence="3" id="KW-1003">Cell membrane</keyword>
<reference evidence="9 10" key="1">
    <citation type="submission" date="2016-11" db="EMBL/GenBank/DDBJ databases">
        <authorList>
            <person name="Jaros S."/>
            <person name="Januszkiewicz K."/>
            <person name="Wedrychowicz H."/>
        </authorList>
    </citation>
    <scope>NUCLEOTIDE SEQUENCE [LARGE SCALE GENOMIC DNA]</scope>
    <source>
        <strain evidence="9 10">DSM 19436</strain>
    </source>
</reference>